<evidence type="ECO:0000256" key="1">
    <source>
        <dbReference type="ARBA" id="ARBA00010641"/>
    </source>
</evidence>
<keyword evidence="2" id="KW-0805">Transcription regulation</keyword>
<keyword evidence="4" id="KW-0804">Transcription</keyword>
<dbReference type="InterPro" id="IPR014284">
    <property type="entry name" value="RNA_pol_sigma-70_dom"/>
</dbReference>
<dbReference type="GO" id="GO:0016987">
    <property type="term" value="F:sigma factor activity"/>
    <property type="evidence" value="ECO:0007669"/>
    <property type="project" value="UniProtKB-KW"/>
</dbReference>
<dbReference type="Pfam" id="PF04542">
    <property type="entry name" value="Sigma70_r2"/>
    <property type="match status" value="1"/>
</dbReference>
<dbReference type="AlphaFoldDB" id="F0H8E1"/>
<dbReference type="InterPro" id="IPR013325">
    <property type="entry name" value="RNA_pol_sigma_r2"/>
</dbReference>
<dbReference type="CDD" id="cd06171">
    <property type="entry name" value="Sigma70_r4"/>
    <property type="match status" value="1"/>
</dbReference>
<dbReference type="NCBIfam" id="TIGR02937">
    <property type="entry name" value="sigma70-ECF"/>
    <property type="match status" value="1"/>
</dbReference>
<protein>
    <submittedName>
        <fullName evidence="7">RNA polymerase sigma-70 factor</fullName>
    </submittedName>
</protein>
<dbReference type="PANTHER" id="PTHR43133">
    <property type="entry name" value="RNA POLYMERASE ECF-TYPE SIGMA FACTO"/>
    <property type="match status" value="1"/>
</dbReference>
<comment type="similarity">
    <text evidence="1">Belongs to the sigma-70 factor family. ECF subfamily.</text>
</comment>
<evidence type="ECO:0000259" key="5">
    <source>
        <dbReference type="Pfam" id="PF04542"/>
    </source>
</evidence>
<evidence type="ECO:0000256" key="3">
    <source>
        <dbReference type="ARBA" id="ARBA00023082"/>
    </source>
</evidence>
<evidence type="ECO:0000313" key="7">
    <source>
        <dbReference type="EMBL" id="EGC85877.1"/>
    </source>
</evidence>
<keyword evidence="8" id="KW-1185">Reference proteome</keyword>
<dbReference type="EMBL" id="AEXO01000092">
    <property type="protein sequence ID" value="EGC85877.1"/>
    <property type="molecule type" value="Genomic_DNA"/>
</dbReference>
<proteinExistence type="inferred from homology"/>
<keyword evidence="3" id="KW-0731">Sigma factor</keyword>
<dbReference type="GO" id="GO:0003677">
    <property type="term" value="F:DNA binding"/>
    <property type="evidence" value="ECO:0007669"/>
    <property type="project" value="InterPro"/>
</dbReference>
<dbReference type="PANTHER" id="PTHR43133:SF46">
    <property type="entry name" value="RNA POLYMERASE SIGMA-70 FACTOR ECF SUBFAMILY"/>
    <property type="match status" value="1"/>
</dbReference>
<dbReference type="InterPro" id="IPR013249">
    <property type="entry name" value="RNA_pol_sigma70_r4_t2"/>
</dbReference>
<dbReference type="InterPro" id="IPR039425">
    <property type="entry name" value="RNA_pol_sigma-70-like"/>
</dbReference>
<comment type="caution">
    <text evidence="7">The sequence shown here is derived from an EMBL/GenBank/DDBJ whole genome shotgun (WGS) entry which is preliminary data.</text>
</comment>
<evidence type="ECO:0000256" key="4">
    <source>
        <dbReference type="ARBA" id="ARBA00023163"/>
    </source>
</evidence>
<dbReference type="Gene3D" id="1.10.10.10">
    <property type="entry name" value="Winged helix-like DNA-binding domain superfamily/Winged helix DNA-binding domain"/>
    <property type="match status" value="1"/>
</dbReference>
<reference evidence="7 8" key="1">
    <citation type="submission" date="2011-02" db="EMBL/GenBank/DDBJ databases">
        <authorList>
            <person name="Durkin A.S."/>
            <person name="Madupu R."/>
            <person name="Torralba M."/>
            <person name="Gillis M."/>
            <person name="Methe B."/>
            <person name="Sutton G."/>
            <person name="Nelson K.E."/>
        </authorList>
    </citation>
    <scope>NUCLEOTIDE SEQUENCE [LARGE SCALE GENOMIC DNA]</scope>
    <source>
        <strain evidence="7 8">CRIS 18C-A</strain>
    </source>
</reference>
<dbReference type="SUPFAM" id="SSF88659">
    <property type="entry name" value="Sigma3 and sigma4 domains of RNA polymerase sigma factors"/>
    <property type="match status" value="1"/>
</dbReference>
<gene>
    <name evidence="7" type="ORF">HMPREF9303_0616</name>
</gene>
<dbReference type="InterPro" id="IPR014327">
    <property type="entry name" value="RNA_pol_sigma70_bacteroid"/>
</dbReference>
<dbReference type="NCBIfam" id="TIGR02985">
    <property type="entry name" value="Sig70_bacteroi1"/>
    <property type="match status" value="1"/>
</dbReference>
<dbReference type="InterPro" id="IPR007627">
    <property type="entry name" value="RNA_pol_sigma70_r2"/>
</dbReference>
<feature type="domain" description="RNA polymerase sigma factor 70 region 4 type 2" evidence="6">
    <location>
        <begin position="142"/>
        <end position="194"/>
    </location>
</feature>
<dbReference type="InterPro" id="IPR013324">
    <property type="entry name" value="RNA_pol_sigma_r3/r4-like"/>
</dbReference>
<name>F0H8E1_9BACT</name>
<dbReference type="Proteomes" id="UP000003155">
    <property type="component" value="Unassembled WGS sequence"/>
</dbReference>
<dbReference type="Pfam" id="PF08281">
    <property type="entry name" value="Sigma70_r4_2"/>
    <property type="match status" value="1"/>
</dbReference>
<evidence type="ECO:0000256" key="2">
    <source>
        <dbReference type="ARBA" id="ARBA00023015"/>
    </source>
</evidence>
<dbReference type="GO" id="GO:0006352">
    <property type="term" value="P:DNA-templated transcription initiation"/>
    <property type="evidence" value="ECO:0007669"/>
    <property type="project" value="InterPro"/>
</dbReference>
<sequence length="202" mass="23832">MSHKDEHSPAGFGLSLRTACHRQEKESIMTLPEQRFRQLFRDLYPSLSFYAARLVHDDEAEDVVQEAFMELWKHKDDVDDESHIKAFLYRAIYTRSLNVIKHRTVVSNHADSVKKIAQLRMEYYNPEANDVMGYIEGLEMRRQINDAISELPAKCREVFVLSYQHDRKNKEIAEQLGISIRTVEVHLYKALKSLRQKLRRRV</sequence>
<evidence type="ECO:0000259" key="6">
    <source>
        <dbReference type="Pfam" id="PF08281"/>
    </source>
</evidence>
<dbReference type="Gene3D" id="1.10.1740.10">
    <property type="match status" value="1"/>
</dbReference>
<feature type="domain" description="RNA polymerase sigma-70 region 2" evidence="5">
    <location>
        <begin position="39"/>
        <end position="100"/>
    </location>
</feature>
<dbReference type="SUPFAM" id="SSF88946">
    <property type="entry name" value="Sigma2 domain of RNA polymerase sigma factors"/>
    <property type="match status" value="1"/>
</dbReference>
<dbReference type="InterPro" id="IPR036388">
    <property type="entry name" value="WH-like_DNA-bd_sf"/>
</dbReference>
<evidence type="ECO:0000313" key="8">
    <source>
        <dbReference type="Proteomes" id="UP000003155"/>
    </source>
</evidence>
<accession>F0H8E1</accession>
<organism evidence="7 8">
    <name type="scientific">Prevotella denticola CRIS 18C-A</name>
    <dbReference type="NCBI Taxonomy" id="944557"/>
    <lineage>
        <taxon>Bacteria</taxon>
        <taxon>Pseudomonadati</taxon>
        <taxon>Bacteroidota</taxon>
        <taxon>Bacteroidia</taxon>
        <taxon>Bacteroidales</taxon>
        <taxon>Prevotellaceae</taxon>
        <taxon>Prevotella</taxon>
    </lineage>
</organism>